<dbReference type="Proteomes" id="UP000033411">
    <property type="component" value="Unassembled WGS sequence"/>
</dbReference>
<evidence type="ECO:0000256" key="3">
    <source>
        <dbReference type="ARBA" id="ARBA00023004"/>
    </source>
</evidence>
<evidence type="ECO:0000259" key="4">
    <source>
        <dbReference type="Pfam" id="PF13442"/>
    </source>
</evidence>
<dbReference type="InterPro" id="IPR009056">
    <property type="entry name" value="Cyt_c-like_dom"/>
</dbReference>
<dbReference type="InterPro" id="IPR036909">
    <property type="entry name" value="Cyt_c-like_dom_sf"/>
</dbReference>
<proteinExistence type="predicted"/>
<dbReference type="STRING" id="1293439.WH87_10840"/>
<dbReference type="GO" id="GO:0020037">
    <property type="term" value="F:heme binding"/>
    <property type="evidence" value="ECO:0007669"/>
    <property type="project" value="InterPro"/>
</dbReference>
<gene>
    <name evidence="5" type="ORF">WH87_10840</name>
</gene>
<keyword evidence="6" id="KW-1185">Reference proteome</keyword>
<dbReference type="OrthoDB" id="9779283at2"/>
<evidence type="ECO:0000256" key="2">
    <source>
        <dbReference type="ARBA" id="ARBA00022723"/>
    </source>
</evidence>
<dbReference type="PROSITE" id="PS51318">
    <property type="entry name" value="TAT"/>
    <property type="match status" value="1"/>
</dbReference>
<dbReference type="Pfam" id="PF13442">
    <property type="entry name" value="Cytochrome_CBB3"/>
    <property type="match status" value="1"/>
</dbReference>
<name>A0A0F5QAT2_9HYPH</name>
<dbReference type="Gene3D" id="1.10.760.10">
    <property type="entry name" value="Cytochrome c-like domain"/>
    <property type="match status" value="1"/>
</dbReference>
<dbReference type="EMBL" id="LANJ01000016">
    <property type="protein sequence ID" value="KKC38097.1"/>
    <property type="molecule type" value="Genomic_DNA"/>
</dbReference>
<protein>
    <recommendedName>
        <fullName evidence="4">Cytochrome c domain-containing protein</fullName>
    </recommendedName>
</protein>
<dbReference type="RefSeq" id="WP_046139145.1">
    <property type="nucleotide sequence ID" value="NZ_LANJ01000016.1"/>
</dbReference>
<dbReference type="AlphaFoldDB" id="A0A0F5QAT2"/>
<sequence>MKSNIPFIGARRSLSLGAAAIALLFAGGMVFTPDLARAESEVATAGTGWFTEAQVARGQKLYDARCSSCHGMEIADGWRLWDGSAQELVDFIKSMGMPADNPGGLPPQQYIDIVGYIMHHGGDFPFGDEVLVGTDAVNEAKRPE</sequence>
<keyword evidence="2" id="KW-0479">Metal-binding</keyword>
<keyword evidence="3" id="KW-0408">Iron</keyword>
<evidence type="ECO:0000313" key="5">
    <source>
        <dbReference type="EMBL" id="KKC38097.1"/>
    </source>
</evidence>
<dbReference type="GO" id="GO:0009055">
    <property type="term" value="F:electron transfer activity"/>
    <property type="evidence" value="ECO:0007669"/>
    <property type="project" value="InterPro"/>
</dbReference>
<evidence type="ECO:0000313" key="6">
    <source>
        <dbReference type="Proteomes" id="UP000033411"/>
    </source>
</evidence>
<dbReference type="PATRIC" id="fig|1293439.3.peg.1757"/>
<comment type="caution">
    <text evidence="5">The sequence shown here is derived from an EMBL/GenBank/DDBJ whole genome shotgun (WGS) entry which is preliminary data.</text>
</comment>
<dbReference type="InterPro" id="IPR006311">
    <property type="entry name" value="TAT_signal"/>
</dbReference>
<organism evidence="5 6">
    <name type="scientific">Devosia epidermidihirudinis</name>
    <dbReference type="NCBI Taxonomy" id="1293439"/>
    <lineage>
        <taxon>Bacteria</taxon>
        <taxon>Pseudomonadati</taxon>
        <taxon>Pseudomonadota</taxon>
        <taxon>Alphaproteobacteria</taxon>
        <taxon>Hyphomicrobiales</taxon>
        <taxon>Devosiaceae</taxon>
        <taxon>Devosia</taxon>
    </lineage>
</organism>
<dbReference type="SUPFAM" id="SSF46626">
    <property type="entry name" value="Cytochrome c"/>
    <property type="match status" value="1"/>
</dbReference>
<accession>A0A0F5QAT2</accession>
<evidence type="ECO:0000256" key="1">
    <source>
        <dbReference type="ARBA" id="ARBA00022617"/>
    </source>
</evidence>
<dbReference type="GO" id="GO:0046872">
    <property type="term" value="F:metal ion binding"/>
    <property type="evidence" value="ECO:0007669"/>
    <property type="project" value="UniProtKB-KW"/>
</dbReference>
<keyword evidence="1" id="KW-0349">Heme</keyword>
<reference evidence="5 6" key="1">
    <citation type="submission" date="2015-03" db="EMBL/GenBank/DDBJ databases">
        <authorList>
            <person name="Lepp D."/>
            <person name="Hassan Y.I."/>
            <person name="Li X.-Z."/>
            <person name="Zhou T."/>
        </authorList>
    </citation>
    <scope>NUCLEOTIDE SEQUENCE [LARGE SCALE GENOMIC DNA]</scope>
    <source>
        <strain evidence="5 6">E84</strain>
    </source>
</reference>
<feature type="domain" description="Cytochrome c" evidence="4">
    <location>
        <begin position="53"/>
        <end position="117"/>
    </location>
</feature>